<dbReference type="PROSITE" id="PS51194">
    <property type="entry name" value="HELICASE_CTER"/>
    <property type="match status" value="1"/>
</dbReference>
<evidence type="ECO:0000259" key="10">
    <source>
        <dbReference type="PROSITE" id="PS51194"/>
    </source>
</evidence>
<dbReference type="InterPro" id="IPR044742">
    <property type="entry name" value="DEAD/DEAH_RhlB"/>
</dbReference>
<sequence length="408" mass="43446">MSPFAELGLQPALVHAARQAELDEPTPVQAAAIPAVLAGRDLLALAETGSGKTAAYALPLLQRLLQTPAGRHPRALVLAPTRELAVQIADTLRELAAALPQRIRVALLFGGVSINPQLMGLRGGCDCVVATPGRLLDVIDHNGLSLEAVQTLVLDEADRLMASGFADEWQATEALLPRPRQNLLVSATLPSTLQSIADALLQNPLRVDLAALPTLLTQRAIQVDAAQRGPLLRHLLKNEDWPRAMVFVASRHGAEHVADKLLQNGFQAAALHGELSQGARRDLLAALKSNKLHVLVCTDLAARGLHVPGLSAVINFDLPRAAADYTHRIGRAGRMGQAGVAISFICADSPTNAESHFRLIEKRQGQRVAREQIPGFEPQAVASEATASGGIKGKRPSKKDKLRAAGLR</sequence>
<name>A0A931J706_9BURK</name>
<dbReference type="EMBL" id="JAEDAK010000022">
    <property type="protein sequence ID" value="MBH9579416.1"/>
    <property type="molecule type" value="Genomic_DNA"/>
</dbReference>
<dbReference type="GO" id="GO:0005524">
    <property type="term" value="F:ATP binding"/>
    <property type="evidence" value="ECO:0007669"/>
    <property type="project" value="UniProtKB-KW"/>
</dbReference>
<dbReference type="Proteomes" id="UP000613266">
    <property type="component" value="Unassembled WGS sequence"/>
</dbReference>
<evidence type="ECO:0000256" key="7">
    <source>
        <dbReference type="RuleBase" id="RU000492"/>
    </source>
</evidence>
<dbReference type="PROSITE" id="PS51192">
    <property type="entry name" value="HELICASE_ATP_BIND_1"/>
    <property type="match status" value="1"/>
</dbReference>
<keyword evidence="3 7" id="KW-0347">Helicase</keyword>
<dbReference type="SUPFAM" id="SSF52540">
    <property type="entry name" value="P-loop containing nucleoside triphosphate hydrolases"/>
    <property type="match status" value="1"/>
</dbReference>
<feature type="compositionally biased region" description="Basic residues" evidence="8">
    <location>
        <begin position="392"/>
        <end position="401"/>
    </location>
</feature>
<evidence type="ECO:0000256" key="3">
    <source>
        <dbReference type="ARBA" id="ARBA00022806"/>
    </source>
</evidence>
<feature type="short sequence motif" description="Q motif" evidence="6">
    <location>
        <begin position="2"/>
        <end position="30"/>
    </location>
</feature>
<protein>
    <submittedName>
        <fullName evidence="12">DEAD/DEAH box helicase</fullName>
    </submittedName>
</protein>
<evidence type="ECO:0000256" key="5">
    <source>
        <dbReference type="ARBA" id="ARBA00038437"/>
    </source>
</evidence>
<feature type="domain" description="DEAD-box RNA helicase Q" evidence="11">
    <location>
        <begin position="2"/>
        <end position="30"/>
    </location>
</feature>
<evidence type="ECO:0000256" key="2">
    <source>
        <dbReference type="ARBA" id="ARBA00022801"/>
    </source>
</evidence>
<dbReference type="GO" id="GO:0016787">
    <property type="term" value="F:hydrolase activity"/>
    <property type="evidence" value="ECO:0007669"/>
    <property type="project" value="UniProtKB-KW"/>
</dbReference>
<feature type="domain" description="Helicase ATP-binding" evidence="9">
    <location>
        <begin position="33"/>
        <end position="207"/>
    </location>
</feature>
<proteinExistence type="inferred from homology"/>
<feature type="domain" description="Helicase C-terminal" evidence="10">
    <location>
        <begin position="231"/>
        <end position="384"/>
    </location>
</feature>
<dbReference type="InterPro" id="IPR014001">
    <property type="entry name" value="Helicase_ATP-bd"/>
</dbReference>
<comment type="caution">
    <text evidence="12">The sequence shown here is derived from an EMBL/GenBank/DDBJ whole genome shotgun (WGS) entry which is preliminary data.</text>
</comment>
<dbReference type="GO" id="GO:0005829">
    <property type="term" value="C:cytosol"/>
    <property type="evidence" value="ECO:0007669"/>
    <property type="project" value="TreeGrafter"/>
</dbReference>
<dbReference type="SMART" id="SM00490">
    <property type="entry name" value="HELICc"/>
    <property type="match status" value="1"/>
</dbReference>
<keyword evidence="13" id="KW-1185">Reference proteome</keyword>
<dbReference type="PANTHER" id="PTHR47959">
    <property type="entry name" value="ATP-DEPENDENT RNA HELICASE RHLE-RELATED"/>
    <property type="match status" value="1"/>
</dbReference>
<dbReference type="InterPro" id="IPR050079">
    <property type="entry name" value="DEAD_box_RNA_helicase"/>
</dbReference>
<dbReference type="GO" id="GO:0003724">
    <property type="term" value="F:RNA helicase activity"/>
    <property type="evidence" value="ECO:0007669"/>
    <property type="project" value="InterPro"/>
</dbReference>
<dbReference type="InterPro" id="IPR014014">
    <property type="entry name" value="RNA_helicase_DEAD_Q_motif"/>
</dbReference>
<gene>
    <name evidence="12" type="ORF">I7X39_21165</name>
</gene>
<evidence type="ECO:0000256" key="6">
    <source>
        <dbReference type="PROSITE-ProRule" id="PRU00552"/>
    </source>
</evidence>
<evidence type="ECO:0000256" key="1">
    <source>
        <dbReference type="ARBA" id="ARBA00022741"/>
    </source>
</evidence>
<dbReference type="CDD" id="cd00268">
    <property type="entry name" value="DEADc"/>
    <property type="match status" value="1"/>
</dbReference>
<dbReference type="InterPro" id="IPR001650">
    <property type="entry name" value="Helicase_C-like"/>
</dbReference>
<accession>A0A931J706</accession>
<dbReference type="GO" id="GO:0003676">
    <property type="term" value="F:nucleic acid binding"/>
    <property type="evidence" value="ECO:0007669"/>
    <property type="project" value="InterPro"/>
</dbReference>
<dbReference type="Pfam" id="PF00270">
    <property type="entry name" value="DEAD"/>
    <property type="match status" value="1"/>
</dbReference>
<comment type="similarity">
    <text evidence="5 7">Belongs to the DEAD box helicase family.</text>
</comment>
<dbReference type="Pfam" id="PF00271">
    <property type="entry name" value="Helicase_C"/>
    <property type="match status" value="1"/>
</dbReference>
<evidence type="ECO:0000259" key="11">
    <source>
        <dbReference type="PROSITE" id="PS51195"/>
    </source>
</evidence>
<dbReference type="InterPro" id="IPR011545">
    <property type="entry name" value="DEAD/DEAH_box_helicase_dom"/>
</dbReference>
<dbReference type="AlphaFoldDB" id="A0A931J706"/>
<evidence type="ECO:0000313" key="12">
    <source>
        <dbReference type="EMBL" id="MBH9579416.1"/>
    </source>
</evidence>
<evidence type="ECO:0000256" key="8">
    <source>
        <dbReference type="SAM" id="MobiDB-lite"/>
    </source>
</evidence>
<dbReference type="PANTHER" id="PTHR47959:SF13">
    <property type="entry name" value="ATP-DEPENDENT RNA HELICASE RHLE"/>
    <property type="match status" value="1"/>
</dbReference>
<dbReference type="InterPro" id="IPR027417">
    <property type="entry name" value="P-loop_NTPase"/>
</dbReference>
<dbReference type="SMART" id="SM00487">
    <property type="entry name" value="DEXDc"/>
    <property type="match status" value="1"/>
</dbReference>
<keyword evidence="2 7" id="KW-0378">Hydrolase</keyword>
<dbReference type="Gene3D" id="3.40.50.300">
    <property type="entry name" value="P-loop containing nucleotide triphosphate hydrolases"/>
    <property type="match status" value="2"/>
</dbReference>
<organism evidence="12 13">
    <name type="scientific">Inhella proteolytica</name>
    <dbReference type="NCBI Taxonomy" id="2795029"/>
    <lineage>
        <taxon>Bacteria</taxon>
        <taxon>Pseudomonadati</taxon>
        <taxon>Pseudomonadota</taxon>
        <taxon>Betaproteobacteria</taxon>
        <taxon>Burkholderiales</taxon>
        <taxon>Sphaerotilaceae</taxon>
        <taxon>Inhella</taxon>
    </lineage>
</organism>
<dbReference type="CDD" id="cd18787">
    <property type="entry name" value="SF2_C_DEAD"/>
    <property type="match status" value="1"/>
</dbReference>
<evidence type="ECO:0000259" key="9">
    <source>
        <dbReference type="PROSITE" id="PS51192"/>
    </source>
</evidence>
<evidence type="ECO:0000256" key="4">
    <source>
        <dbReference type="ARBA" id="ARBA00022840"/>
    </source>
</evidence>
<reference evidence="12" key="1">
    <citation type="submission" date="2020-12" db="EMBL/GenBank/DDBJ databases">
        <title>The genome sequence of Inhella sp. 1Y17.</title>
        <authorList>
            <person name="Liu Y."/>
        </authorList>
    </citation>
    <scope>NUCLEOTIDE SEQUENCE</scope>
    <source>
        <strain evidence="12">1Y17</strain>
    </source>
</reference>
<dbReference type="PROSITE" id="PS00039">
    <property type="entry name" value="DEAD_ATP_HELICASE"/>
    <property type="match status" value="1"/>
</dbReference>
<evidence type="ECO:0000313" key="13">
    <source>
        <dbReference type="Proteomes" id="UP000613266"/>
    </source>
</evidence>
<dbReference type="RefSeq" id="WP_198113308.1">
    <property type="nucleotide sequence ID" value="NZ_JAEDAK010000022.1"/>
</dbReference>
<dbReference type="PROSITE" id="PS51195">
    <property type="entry name" value="Q_MOTIF"/>
    <property type="match status" value="1"/>
</dbReference>
<feature type="region of interest" description="Disordered" evidence="8">
    <location>
        <begin position="372"/>
        <end position="408"/>
    </location>
</feature>
<keyword evidence="1 7" id="KW-0547">Nucleotide-binding</keyword>
<dbReference type="InterPro" id="IPR000629">
    <property type="entry name" value="RNA-helicase_DEAD-box_CS"/>
</dbReference>
<keyword evidence="4 7" id="KW-0067">ATP-binding</keyword>